<accession>A0A3S3RQT2</accession>
<keyword evidence="3" id="KW-1185">Reference proteome</keyword>
<evidence type="ECO:0000313" key="3">
    <source>
        <dbReference type="Proteomes" id="UP000287687"/>
    </source>
</evidence>
<proteinExistence type="predicted"/>
<feature type="chain" id="PRO_5018655970" evidence="1">
    <location>
        <begin position="22"/>
        <end position="220"/>
    </location>
</feature>
<sequence>MKSRSCASLSLAIATATAVGAGPVLALDKPLIWQPSKSSDTSYSVKLGLKLPMELEPEAGFDLGLDTSKSGAALRTPVRFWSSFKAQAIQRPAYEMNREVGFQVDGNARSAAITMNAYEKHIATPSIDVEREGAYAVRYDAAAQQWAGVDVSQSIKVSKTATGTAFVVRASATGNFKVAGAGIGLEQKLGGHMTVSGSLDRSSDVSGAIASINASYSFKW</sequence>
<dbReference type="Proteomes" id="UP000287687">
    <property type="component" value="Unassembled WGS sequence"/>
</dbReference>
<reference evidence="2 3" key="1">
    <citation type="submission" date="2019-01" db="EMBL/GenBank/DDBJ databases">
        <title>The draft genome of Rhizobium sp. 24NR.</title>
        <authorList>
            <person name="Liu L."/>
            <person name="Liang L."/>
            <person name="Shi S."/>
            <person name="Xu L."/>
            <person name="Wang X."/>
            <person name="Li L."/>
            <person name="Zhang X."/>
        </authorList>
    </citation>
    <scope>NUCLEOTIDE SEQUENCE [LARGE SCALE GENOMIC DNA]</scope>
    <source>
        <strain evidence="2 3">24NR</strain>
    </source>
</reference>
<evidence type="ECO:0000313" key="2">
    <source>
        <dbReference type="EMBL" id="RWX75629.1"/>
    </source>
</evidence>
<comment type="caution">
    <text evidence="2">The sequence shown here is derived from an EMBL/GenBank/DDBJ whole genome shotgun (WGS) entry which is preliminary data.</text>
</comment>
<dbReference type="OrthoDB" id="8419748at2"/>
<gene>
    <name evidence="2" type="ORF">EPK99_18205</name>
</gene>
<name>A0A3S3RQT2_9HYPH</name>
<organism evidence="2 3">
    <name type="scientific">Neorhizobium lilium</name>
    <dbReference type="NCBI Taxonomy" id="2503024"/>
    <lineage>
        <taxon>Bacteria</taxon>
        <taxon>Pseudomonadati</taxon>
        <taxon>Pseudomonadota</taxon>
        <taxon>Alphaproteobacteria</taxon>
        <taxon>Hyphomicrobiales</taxon>
        <taxon>Rhizobiaceae</taxon>
        <taxon>Rhizobium/Agrobacterium group</taxon>
        <taxon>Neorhizobium</taxon>
    </lineage>
</organism>
<protein>
    <submittedName>
        <fullName evidence="2">Uncharacterized protein</fullName>
    </submittedName>
</protein>
<dbReference type="RefSeq" id="WP_128444515.1">
    <property type="nucleotide sequence ID" value="NZ_SBIP01000004.1"/>
</dbReference>
<feature type="signal peptide" evidence="1">
    <location>
        <begin position="1"/>
        <end position="21"/>
    </location>
</feature>
<keyword evidence="1" id="KW-0732">Signal</keyword>
<dbReference type="EMBL" id="SBIP01000004">
    <property type="protein sequence ID" value="RWX75629.1"/>
    <property type="molecule type" value="Genomic_DNA"/>
</dbReference>
<dbReference type="AlphaFoldDB" id="A0A3S3RQT2"/>
<evidence type="ECO:0000256" key="1">
    <source>
        <dbReference type="SAM" id="SignalP"/>
    </source>
</evidence>